<evidence type="ECO:0000256" key="1">
    <source>
        <dbReference type="ARBA" id="ARBA00004123"/>
    </source>
</evidence>
<evidence type="ECO:0000256" key="5">
    <source>
        <dbReference type="ARBA" id="ARBA00023242"/>
    </source>
</evidence>
<organism evidence="11">
    <name type="scientific">Perkinsus marinus (strain ATCC 50983 / TXsc)</name>
    <dbReference type="NCBI Taxonomy" id="423536"/>
    <lineage>
        <taxon>Eukaryota</taxon>
        <taxon>Sar</taxon>
        <taxon>Alveolata</taxon>
        <taxon>Perkinsozoa</taxon>
        <taxon>Perkinsea</taxon>
        <taxon>Perkinsida</taxon>
        <taxon>Perkinsidae</taxon>
        <taxon>Perkinsus</taxon>
    </lineage>
</organism>
<keyword evidence="3 6" id="KW-0694">RNA-binding</keyword>
<dbReference type="InterPro" id="IPR035979">
    <property type="entry name" value="RBD_domain_sf"/>
</dbReference>
<dbReference type="OrthoDB" id="5986643at2759"/>
<dbReference type="GO" id="GO:0003723">
    <property type="term" value="F:RNA binding"/>
    <property type="evidence" value="ECO:0007669"/>
    <property type="project" value="UniProtKB-UniRule"/>
</dbReference>
<dbReference type="Pfam" id="PF05380">
    <property type="entry name" value="Peptidase_A17"/>
    <property type="match status" value="1"/>
</dbReference>
<dbReference type="PROSITE" id="PS50102">
    <property type="entry name" value="RRM"/>
    <property type="match status" value="1"/>
</dbReference>
<dbReference type="EMBL" id="GG680896">
    <property type="protein sequence ID" value="EER06085.1"/>
    <property type="molecule type" value="Genomic_DNA"/>
</dbReference>
<feature type="domain" description="Integrase catalytic" evidence="9">
    <location>
        <begin position="1511"/>
        <end position="1683"/>
    </location>
</feature>
<keyword evidence="11" id="KW-1185">Reference proteome</keyword>
<dbReference type="Gene3D" id="1.10.340.70">
    <property type="match status" value="1"/>
</dbReference>
<reference evidence="10 11" key="1">
    <citation type="submission" date="2008-07" db="EMBL/GenBank/DDBJ databases">
        <authorList>
            <person name="El-Sayed N."/>
            <person name="Caler E."/>
            <person name="Inman J."/>
            <person name="Amedeo P."/>
            <person name="Hass B."/>
            <person name="Wortman J."/>
        </authorList>
    </citation>
    <scope>NUCLEOTIDE SEQUENCE [LARGE SCALE GENOMIC DNA]</scope>
    <source>
        <strain evidence="11">ATCC 50983 / TXsc</strain>
    </source>
</reference>
<keyword evidence="5" id="KW-0539">Nucleus</keyword>
<evidence type="ECO:0000259" key="9">
    <source>
        <dbReference type="PROSITE" id="PS50994"/>
    </source>
</evidence>
<dbReference type="RefSeq" id="XP_002774269.1">
    <property type="nucleotide sequence ID" value="XM_002774223.1"/>
</dbReference>
<evidence type="ECO:0000313" key="10">
    <source>
        <dbReference type="EMBL" id="EER06085.1"/>
    </source>
</evidence>
<accession>C5LAZ1</accession>
<dbReference type="InterPro" id="IPR008042">
    <property type="entry name" value="Retrotrans_Pao"/>
</dbReference>
<evidence type="ECO:0000313" key="11">
    <source>
        <dbReference type="Proteomes" id="UP000007800"/>
    </source>
</evidence>
<dbReference type="GO" id="GO:0005634">
    <property type="term" value="C:nucleus"/>
    <property type="evidence" value="ECO:0007669"/>
    <property type="project" value="UniProtKB-SubCell"/>
</dbReference>
<dbReference type="InterPro" id="IPR041588">
    <property type="entry name" value="Integrase_H2C2"/>
</dbReference>
<dbReference type="CDD" id="cd00590">
    <property type="entry name" value="RRM_SF"/>
    <property type="match status" value="1"/>
</dbReference>
<proteinExistence type="predicted"/>
<dbReference type="Pfam" id="PF00076">
    <property type="entry name" value="RRM_1"/>
    <property type="match status" value="1"/>
</dbReference>
<evidence type="ECO:0008006" key="12">
    <source>
        <dbReference type="Google" id="ProtNLM"/>
    </source>
</evidence>
<name>C5LAZ1_PERM5</name>
<feature type="compositionally biased region" description="Polar residues" evidence="7">
    <location>
        <begin position="498"/>
        <end position="509"/>
    </location>
</feature>
<dbReference type="GO" id="GO:0008380">
    <property type="term" value="P:RNA splicing"/>
    <property type="evidence" value="ECO:0007669"/>
    <property type="project" value="UniProtKB-KW"/>
</dbReference>
<dbReference type="InterPro" id="IPR012337">
    <property type="entry name" value="RNaseH-like_sf"/>
</dbReference>
<dbReference type="InterPro" id="IPR051106">
    <property type="entry name" value="RNA-bind/splicing_reg"/>
</dbReference>
<dbReference type="PROSITE" id="PS50994">
    <property type="entry name" value="INTEGRASE"/>
    <property type="match status" value="1"/>
</dbReference>
<protein>
    <recommendedName>
        <fullName evidence="12">RRM domain-containing protein</fullName>
    </recommendedName>
</protein>
<dbReference type="GO" id="GO:0006397">
    <property type="term" value="P:mRNA processing"/>
    <property type="evidence" value="ECO:0007669"/>
    <property type="project" value="UniProtKB-KW"/>
</dbReference>
<comment type="subcellular location">
    <subcellularLocation>
        <location evidence="1">Nucleus</location>
    </subcellularLocation>
</comment>
<dbReference type="GO" id="GO:0015074">
    <property type="term" value="P:DNA integration"/>
    <property type="evidence" value="ECO:0007669"/>
    <property type="project" value="InterPro"/>
</dbReference>
<dbReference type="Proteomes" id="UP000007800">
    <property type="component" value="Unassembled WGS sequence"/>
</dbReference>
<sequence length="1796" mass="201015">MNISMTGNDTSSSLEPRHTVSCISFLRSFLGSSRRHTPRPPNAAQSDFGVDYVLDRDHPRQAVGSVANQHLAHEGSLLHDQVTVVDDIHENESNHQPFPPHTPLPGISGEKGLGNLPEVDSSLNNWSEKELQKMYDDAIKRSDKAPLPPGGVYCGRKDQRSVLTFIQECERTPAWDIGYGPSPAFFQGAYLERCLGKDIREIIVNIVDKQMKEGGYRGYRKAMHRASYIRKELIDRFLSVDSRRLLIDRWEHIVWDTKEETFETFYLRFDYIRMAIDAQRGFPLTREDIADRLFASFADDICENILHKFGNSPTLEELIEYGRRHSTVLLRRASKRQGRSTVNAIESQALDYDDDDGVAAAMPVATTTTDATTNTDRLFLTNLSYTATESDLLSAFRSILKVAGVRPISLKVFRDSSSGKSRGIGLIQFENAPEAQKALQLVNGKAVLGRRVYARRDRGFNADGGDRKRRRVEQSQSSTQQTPDIVRQVNPPAVAESQPHSDTSANVVSSAEDRDAPPADELPQPEVALGNSEDISVCPSIDLRGLERTDGASIEKRLTSISAEIVSSDGTTIPMKWLLDSGCVTHLVSSTIGDVLGNARPVQLASPVTLIFANGETERVQEARQPVFVVGSVGICDLPGSPFDDLMCTACRPGLPRLRPPDKEGGQILVDHVSTSEGLGRAAAVARDQATCRKLKNMGYIRPLTTDEVEEDLPIMAAVTALRPNHKTQPEMLVLKYGSVSHAFQYYMDDLLYTSWKWSELFVRRQHGREMLKKRASMHCQPKCWDEGEEVSRTAEVSTSKLMEAKLCTQLGYVWERSFLGSSRRHTPRPPNAAQSDFGVDYVLDRDHPRQAVGSVANQHLAHEGSLLHDQVTVVDDIHENESNHQPFPPHTPLPGISGEKGLGNLPEVDSSLNNWSEKELQKMYDDAIKRSDKAPLPPGGVYCGRKDQRSVLTFIQEMLVLTYGSVSHAFQYYMDDLLYTSWKWSELFVRRQHGREMLKKRASMHCQPSKSVLGRDIEYAMENAADAPSECWDEGEEVSRTAEVSTSKLMEAKLCTQLGYVWERSDDVLSTRPVALNNEDLSTRRHCFHALGQMYDPLGINIEEGVRQRLLLSKVARVTASWDTKDVPYDVTQDIYALFRSSPIPQPRFVDLRQGFAVFCDAAGNGCICADVRGIKDGRRLVARQATLNPKWTIPRLELCSILLGYSLMEEVLGQREAVTSEGFSIGPIWLLTDSQLNAWRIKRPSRADARYLPLLERNRMTKLRSGLIALARDIGHPIRVAHIRGRVNPADAGTRPESGCQMALMDGFKIQAVLDEATVITTFSPTPSFSDEDLIDEFDEQKDGNEEDLIVHLVGAVSSLEKKIPDAVSSADLLFEIGVAQEACTDLALLKKRLASQVVDGYMLKNGVLYRVGSVSLDDSNRGSCPIVQAVVPENRRDLQWRITQHAHDTHGGHPGRIALTRWVWHRYYWKKVDATVRRFNAKCAGCQARRQAAAKMKQISSRPPACSAQFGPFAVAYYDVTGPYQVSRSSTDSSQQKLYCFTLCCHASRFIKAMVSHDKTGYSGARLLRQMVTEEGPIRLLVVDQGLLVPEVLSLGKELGFLVVSTAPRGEELRAWGERPHRDVHSVLRGALWDISNKTKSLPSEEEFVQLLYRAIWICNNSPYISESPLTPALICRSHGRKIDDSLAMSEAESIKKAVFDGLEPPSWWDEVTANDYFDKVTEGRLVALRELADIWWLRRRETRERLLSRTKRHAGPYGKLNTGWEEVEIVDRPSDSIRKVCAGRECAGFGMK</sequence>
<dbReference type="PANTHER" id="PTHR48028">
    <property type="entry name" value="GLYCINE-RICH RNA-BINDING PROTEIN RZ1A"/>
    <property type="match status" value="1"/>
</dbReference>
<dbReference type="SMART" id="SM00360">
    <property type="entry name" value="RRM"/>
    <property type="match status" value="1"/>
</dbReference>
<evidence type="ECO:0000259" key="8">
    <source>
        <dbReference type="PROSITE" id="PS50102"/>
    </source>
</evidence>
<evidence type="ECO:0000256" key="7">
    <source>
        <dbReference type="SAM" id="MobiDB-lite"/>
    </source>
</evidence>
<evidence type="ECO:0000256" key="3">
    <source>
        <dbReference type="ARBA" id="ARBA00022884"/>
    </source>
</evidence>
<dbReference type="InterPro" id="IPR036397">
    <property type="entry name" value="RNaseH_sf"/>
</dbReference>
<evidence type="ECO:0000256" key="2">
    <source>
        <dbReference type="ARBA" id="ARBA00022664"/>
    </source>
</evidence>
<dbReference type="SUPFAM" id="SSF53098">
    <property type="entry name" value="Ribonuclease H-like"/>
    <property type="match status" value="1"/>
</dbReference>
<feature type="domain" description="RRM" evidence="8">
    <location>
        <begin position="376"/>
        <end position="459"/>
    </location>
</feature>
<gene>
    <name evidence="10" type="ORF">Pmar_PMAR021275</name>
</gene>
<dbReference type="InterPro" id="IPR012677">
    <property type="entry name" value="Nucleotide-bd_a/b_plait_sf"/>
</dbReference>
<feature type="compositionally biased region" description="Polar residues" evidence="7">
    <location>
        <begin position="474"/>
        <end position="483"/>
    </location>
</feature>
<dbReference type="SUPFAM" id="SSF54928">
    <property type="entry name" value="RNA-binding domain, RBD"/>
    <property type="match status" value="1"/>
</dbReference>
<keyword evidence="2" id="KW-0507">mRNA processing</keyword>
<dbReference type="Gene3D" id="3.30.70.330">
    <property type="match status" value="1"/>
</dbReference>
<dbReference type="InParanoid" id="C5LAZ1"/>
<keyword evidence="4" id="KW-0508">mRNA splicing</keyword>
<dbReference type="Gene3D" id="3.30.420.10">
    <property type="entry name" value="Ribonuclease H-like superfamily/Ribonuclease H"/>
    <property type="match status" value="1"/>
</dbReference>
<dbReference type="InterPro" id="IPR001584">
    <property type="entry name" value="Integrase_cat-core"/>
</dbReference>
<evidence type="ECO:0000256" key="4">
    <source>
        <dbReference type="ARBA" id="ARBA00023187"/>
    </source>
</evidence>
<dbReference type="GeneID" id="9064807"/>
<dbReference type="InterPro" id="IPR000504">
    <property type="entry name" value="RRM_dom"/>
</dbReference>
<dbReference type="OMA" id="KWSELFV"/>
<dbReference type="PANTHER" id="PTHR48028:SF4">
    <property type="entry name" value="SC35-LIKE SPLICING FACTOR"/>
    <property type="match status" value="1"/>
</dbReference>
<feature type="region of interest" description="Disordered" evidence="7">
    <location>
        <begin position="458"/>
        <end position="533"/>
    </location>
</feature>
<evidence type="ECO:0000256" key="6">
    <source>
        <dbReference type="PROSITE-ProRule" id="PRU00176"/>
    </source>
</evidence>
<dbReference type="Pfam" id="PF17921">
    <property type="entry name" value="Integrase_H2C2"/>
    <property type="match status" value="1"/>
</dbReference>